<evidence type="ECO:0000313" key="1">
    <source>
        <dbReference type="EMBL" id="KRY37166.1"/>
    </source>
</evidence>
<proteinExistence type="predicted"/>
<keyword evidence="2" id="KW-1185">Reference proteome</keyword>
<organism evidence="1 2">
    <name type="scientific">Trichinella spiralis</name>
    <name type="common">Trichina worm</name>
    <dbReference type="NCBI Taxonomy" id="6334"/>
    <lineage>
        <taxon>Eukaryota</taxon>
        <taxon>Metazoa</taxon>
        <taxon>Ecdysozoa</taxon>
        <taxon>Nematoda</taxon>
        <taxon>Enoplea</taxon>
        <taxon>Dorylaimia</taxon>
        <taxon>Trichinellida</taxon>
        <taxon>Trichinellidae</taxon>
        <taxon>Trichinella</taxon>
    </lineage>
</organism>
<evidence type="ECO:0000313" key="2">
    <source>
        <dbReference type="Proteomes" id="UP000054776"/>
    </source>
</evidence>
<dbReference type="AlphaFoldDB" id="A0A0V1BJZ2"/>
<accession>A0A0V1BJZ2</accession>
<dbReference type="Proteomes" id="UP000054776">
    <property type="component" value="Unassembled WGS sequence"/>
</dbReference>
<gene>
    <name evidence="1" type="ORF">T01_6818</name>
</gene>
<sequence>MYAYNIGNGGSGEEVRDASYAIRSVLSIDLKDLNEEIILSSIFKNHGSTELSLVSICDHGVKPLHWAASQVMRINIRKSKITIHDRKTAAESCSHLFIAENNALATSAVGIDPGHCSKS</sequence>
<reference evidence="1 2" key="1">
    <citation type="submission" date="2015-01" db="EMBL/GenBank/DDBJ databases">
        <title>Evolution of Trichinella species and genotypes.</title>
        <authorList>
            <person name="Korhonen P.K."/>
            <person name="Edoardo P."/>
            <person name="Giuseppe L.R."/>
            <person name="Gasser R.B."/>
        </authorList>
    </citation>
    <scope>NUCLEOTIDE SEQUENCE [LARGE SCALE GENOMIC DNA]</scope>
    <source>
        <strain evidence="1">ISS3</strain>
    </source>
</reference>
<dbReference type="InParanoid" id="A0A0V1BJZ2"/>
<comment type="caution">
    <text evidence="1">The sequence shown here is derived from an EMBL/GenBank/DDBJ whole genome shotgun (WGS) entry which is preliminary data.</text>
</comment>
<protein>
    <submittedName>
        <fullName evidence="1">Uncharacterized protein</fullName>
    </submittedName>
</protein>
<name>A0A0V1BJZ2_TRISP</name>
<dbReference type="EMBL" id="JYDH01000036">
    <property type="protein sequence ID" value="KRY37166.1"/>
    <property type="molecule type" value="Genomic_DNA"/>
</dbReference>